<dbReference type="Proteomes" id="UP001199260">
    <property type="component" value="Unassembled WGS sequence"/>
</dbReference>
<dbReference type="RefSeq" id="WP_230774202.1">
    <property type="nucleotide sequence ID" value="NZ_JAJNCT010000009.1"/>
</dbReference>
<accession>A0AAW4XVF4</accession>
<dbReference type="EMBL" id="JAJNCT010000009">
    <property type="protein sequence ID" value="MCD2165504.1"/>
    <property type="molecule type" value="Genomic_DNA"/>
</dbReference>
<dbReference type="PANTHER" id="PTHR42734">
    <property type="entry name" value="METAL TRANSPORT SYSTEM ATP-BINDING PROTEIN TM_0124-RELATED"/>
    <property type="match status" value="1"/>
</dbReference>
<keyword evidence="3" id="KW-1003">Cell membrane</keyword>
<dbReference type="InterPro" id="IPR017871">
    <property type="entry name" value="ABC_transporter-like_CS"/>
</dbReference>
<gene>
    <name evidence="7" type="ORF">LPW39_10180</name>
</gene>
<dbReference type="SUPFAM" id="SSF52540">
    <property type="entry name" value="P-loop containing nucleoside triphosphate hydrolases"/>
    <property type="match status" value="1"/>
</dbReference>
<keyword evidence="4" id="KW-0547">Nucleotide-binding</keyword>
<dbReference type="Gene3D" id="3.40.50.300">
    <property type="entry name" value="P-loop containing nucleotide triphosphate hydrolases"/>
    <property type="match status" value="1"/>
</dbReference>
<dbReference type="InterPro" id="IPR003439">
    <property type="entry name" value="ABC_transporter-like_ATP-bd"/>
</dbReference>
<evidence type="ECO:0000313" key="7">
    <source>
        <dbReference type="EMBL" id="MCD2165504.1"/>
    </source>
</evidence>
<reference evidence="7 8" key="1">
    <citation type="submission" date="2021-11" db="EMBL/GenBank/DDBJ databases">
        <title>Genome sequence.</title>
        <authorList>
            <person name="Sun Q."/>
        </authorList>
    </citation>
    <scope>NUCLEOTIDE SEQUENCE [LARGE SCALE GENOMIC DNA]</scope>
    <source>
        <strain evidence="7 8">KCTC 12005</strain>
    </source>
</reference>
<organism evidence="7 8">
    <name type="scientific">Comamonas koreensis</name>
    <dbReference type="NCBI Taxonomy" id="160825"/>
    <lineage>
        <taxon>Bacteria</taxon>
        <taxon>Pseudomonadati</taxon>
        <taxon>Pseudomonadota</taxon>
        <taxon>Betaproteobacteria</taxon>
        <taxon>Burkholderiales</taxon>
        <taxon>Comamonadaceae</taxon>
        <taxon>Comamonas</taxon>
    </lineage>
</organism>
<dbReference type="AlphaFoldDB" id="A0AAW4XVF4"/>
<evidence type="ECO:0000256" key="4">
    <source>
        <dbReference type="ARBA" id="ARBA00022741"/>
    </source>
</evidence>
<dbReference type="Pfam" id="PF00005">
    <property type="entry name" value="ABC_tran"/>
    <property type="match status" value="1"/>
</dbReference>
<dbReference type="InterPro" id="IPR027417">
    <property type="entry name" value="P-loop_NTPase"/>
</dbReference>
<proteinExistence type="inferred from homology"/>
<dbReference type="InterPro" id="IPR050153">
    <property type="entry name" value="Metal_Ion_Import_ABC"/>
</dbReference>
<dbReference type="GO" id="GO:0016887">
    <property type="term" value="F:ATP hydrolysis activity"/>
    <property type="evidence" value="ECO:0007669"/>
    <property type="project" value="InterPro"/>
</dbReference>
<keyword evidence="2" id="KW-0813">Transport</keyword>
<name>A0AAW4XVF4_9BURK</name>
<dbReference type="SMART" id="SM00382">
    <property type="entry name" value="AAA"/>
    <property type="match status" value="1"/>
</dbReference>
<evidence type="ECO:0000313" key="8">
    <source>
        <dbReference type="Proteomes" id="UP001199260"/>
    </source>
</evidence>
<keyword evidence="5 7" id="KW-0067">ATP-binding</keyword>
<evidence type="ECO:0000259" key="6">
    <source>
        <dbReference type="PROSITE" id="PS50893"/>
    </source>
</evidence>
<dbReference type="InterPro" id="IPR003593">
    <property type="entry name" value="AAA+_ATPase"/>
</dbReference>
<evidence type="ECO:0000256" key="2">
    <source>
        <dbReference type="ARBA" id="ARBA00022448"/>
    </source>
</evidence>
<dbReference type="PROSITE" id="PS50893">
    <property type="entry name" value="ABC_TRANSPORTER_2"/>
    <property type="match status" value="1"/>
</dbReference>
<protein>
    <submittedName>
        <fullName evidence="7">ABC transporter ATP-binding protein</fullName>
    </submittedName>
</protein>
<keyword evidence="3" id="KW-0472">Membrane</keyword>
<comment type="similarity">
    <text evidence="1">Belongs to the ABC transporter superfamily.</text>
</comment>
<keyword evidence="8" id="KW-1185">Reference proteome</keyword>
<evidence type="ECO:0000256" key="5">
    <source>
        <dbReference type="ARBA" id="ARBA00022840"/>
    </source>
</evidence>
<comment type="caution">
    <text evidence="7">The sequence shown here is derived from an EMBL/GenBank/DDBJ whole genome shotgun (WGS) entry which is preliminary data.</text>
</comment>
<evidence type="ECO:0000256" key="1">
    <source>
        <dbReference type="ARBA" id="ARBA00005417"/>
    </source>
</evidence>
<evidence type="ECO:0000256" key="3">
    <source>
        <dbReference type="ARBA" id="ARBA00022475"/>
    </source>
</evidence>
<dbReference type="PROSITE" id="PS00211">
    <property type="entry name" value="ABC_TRANSPORTER_1"/>
    <property type="match status" value="1"/>
</dbReference>
<feature type="domain" description="ABC transporter" evidence="6">
    <location>
        <begin position="17"/>
        <end position="244"/>
    </location>
</feature>
<dbReference type="PANTHER" id="PTHR42734:SF5">
    <property type="entry name" value="IRON TRANSPORT SYSTEM ATP-BINDING PROTEIN HI_0361-RELATED"/>
    <property type="match status" value="1"/>
</dbReference>
<dbReference type="GO" id="GO:0005524">
    <property type="term" value="F:ATP binding"/>
    <property type="evidence" value="ECO:0007669"/>
    <property type="project" value="UniProtKB-KW"/>
</dbReference>
<dbReference type="CDD" id="cd03235">
    <property type="entry name" value="ABC_Metallic_Cations"/>
    <property type="match status" value="1"/>
</dbReference>
<sequence>MTPSVTGLPAAVHGVDIELSNLGLGYSGKLALRGVSGQFAAGSMTAIVGPNGGGKSTLLKGLLGQLAPMQGSLRCRYPRAALGYLAQACEVERDFPISVEDFVSMGLWAQTGALGAVSDAQRGQISTALATVGLQGWQPRWIAELSGGQFQRMRFARLWVQNPPVILLDEPFTGVDEPSIDVLLQLLQQWHARGRTVLAVLHDREMVEAFFPEALALAGTQLGWGATADVLTSLAARAGARRRA</sequence>